<evidence type="ECO:0000256" key="6">
    <source>
        <dbReference type="ARBA" id="ARBA00022884"/>
    </source>
</evidence>
<gene>
    <name evidence="7 10" type="primary">ksgA</name>
    <name evidence="7" type="synonym">rsmA</name>
    <name evidence="10" type="ORF">PSSA1_v1c2010</name>
</gene>
<keyword evidence="5 7" id="KW-0949">S-adenosyl-L-methionine</keyword>
<keyword evidence="4 7" id="KW-0808">Transferase</keyword>
<feature type="binding site" evidence="7 8">
    <location>
        <position position="106"/>
    </location>
    <ligand>
        <name>S-adenosyl-L-methionine</name>
        <dbReference type="ChEBI" id="CHEBI:59789"/>
    </ligand>
</feature>
<dbReference type="STRING" id="69896.S284_02830"/>
<dbReference type="SMART" id="SM00650">
    <property type="entry name" value="rADc"/>
    <property type="match status" value="1"/>
</dbReference>
<evidence type="ECO:0000259" key="9">
    <source>
        <dbReference type="SMART" id="SM00650"/>
    </source>
</evidence>
<keyword evidence="2 7" id="KW-0698">rRNA processing</keyword>
<dbReference type="EC" id="2.1.1.182" evidence="7"/>
<evidence type="ECO:0000256" key="5">
    <source>
        <dbReference type="ARBA" id="ARBA00022691"/>
    </source>
</evidence>
<keyword evidence="1 7" id="KW-0963">Cytoplasm</keyword>
<dbReference type="InterPro" id="IPR020598">
    <property type="entry name" value="rRNA_Ade_methylase_Trfase_N"/>
</dbReference>
<dbReference type="Proteomes" id="UP000283896">
    <property type="component" value="Unassembled WGS sequence"/>
</dbReference>
<organism evidence="10 11">
    <name type="scientific">Candidatus Phytoplasma solani</name>
    <dbReference type="NCBI Taxonomy" id="69896"/>
    <lineage>
        <taxon>Bacteria</taxon>
        <taxon>Bacillati</taxon>
        <taxon>Mycoplasmatota</taxon>
        <taxon>Mollicutes</taxon>
        <taxon>Acholeplasmatales</taxon>
        <taxon>Acholeplasmataceae</taxon>
        <taxon>Candidatus Phytoplasma</taxon>
        <taxon>16SrXII (Stolbur group)</taxon>
    </lineage>
</organism>
<dbReference type="InterPro" id="IPR023165">
    <property type="entry name" value="rRNA_Ade_diMease-like_C"/>
</dbReference>
<dbReference type="PANTHER" id="PTHR11727:SF7">
    <property type="entry name" value="DIMETHYLADENOSINE TRANSFERASE-RELATED"/>
    <property type="match status" value="1"/>
</dbReference>
<dbReference type="Gene3D" id="3.40.50.150">
    <property type="entry name" value="Vaccinia Virus protein VP39"/>
    <property type="match status" value="1"/>
</dbReference>
<keyword evidence="3 7" id="KW-0489">Methyltransferase</keyword>
<dbReference type="PANTHER" id="PTHR11727">
    <property type="entry name" value="DIMETHYLADENOSINE TRANSFERASE"/>
    <property type="match status" value="1"/>
</dbReference>
<evidence type="ECO:0000313" key="11">
    <source>
        <dbReference type="Proteomes" id="UP000283896"/>
    </source>
</evidence>
<reference evidence="11" key="1">
    <citation type="submission" date="2016-11" db="EMBL/GenBank/DDBJ databases">
        <title>Genome sequence of Candidatus Phytoplasma solani strain SA-1.</title>
        <authorList>
            <person name="Haryono M."/>
            <person name="Samarzija I."/>
            <person name="Seruga Music M."/>
            <person name="Hogenhout S."/>
            <person name="Kuo C.-H."/>
        </authorList>
    </citation>
    <scope>NUCLEOTIDE SEQUENCE [LARGE SCALE GENOMIC DNA]</scope>
    <source>
        <strain evidence="11">SA-1</strain>
    </source>
</reference>
<dbReference type="InterPro" id="IPR020596">
    <property type="entry name" value="rRNA_Ade_Mease_Trfase_CS"/>
</dbReference>
<evidence type="ECO:0000256" key="2">
    <source>
        <dbReference type="ARBA" id="ARBA00022552"/>
    </source>
</evidence>
<comment type="catalytic activity">
    <reaction evidence="7">
        <text>adenosine(1518)/adenosine(1519) in 16S rRNA + 4 S-adenosyl-L-methionine = N(6)-dimethyladenosine(1518)/N(6)-dimethyladenosine(1519) in 16S rRNA + 4 S-adenosyl-L-homocysteine + 4 H(+)</text>
        <dbReference type="Rhea" id="RHEA:19609"/>
        <dbReference type="Rhea" id="RHEA-COMP:10232"/>
        <dbReference type="Rhea" id="RHEA-COMP:10233"/>
        <dbReference type="ChEBI" id="CHEBI:15378"/>
        <dbReference type="ChEBI" id="CHEBI:57856"/>
        <dbReference type="ChEBI" id="CHEBI:59789"/>
        <dbReference type="ChEBI" id="CHEBI:74411"/>
        <dbReference type="ChEBI" id="CHEBI:74493"/>
        <dbReference type="EC" id="2.1.1.182"/>
    </reaction>
</comment>
<feature type="binding site" evidence="7 8">
    <location>
        <position position="14"/>
    </location>
    <ligand>
        <name>S-adenosyl-L-methionine</name>
        <dbReference type="ChEBI" id="CHEBI:59789"/>
    </ligand>
</feature>
<evidence type="ECO:0000313" key="10">
    <source>
        <dbReference type="EMBL" id="RMI88993.1"/>
    </source>
</evidence>
<dbReference type="InterPro" id="IPR011530">
    <property type="entry name" value="rRNA_adenine_dimethylase"/>
</dbReference>
<name>A0A421NY98_9MOLU</name>
<comment type="subcellular location">
    <subcellularLocation>
        <location evidence="7">Cytoplasm</location>
    </subcellularLocation>
</comment>
<evidence type="ECO:0000256" key="7">
    <source>
        <dbReference type="HAMAP-Rule" id="MF_00607"/>
    </source>
</evidence>
<evidence type="ECO:0000256" key="1">
    <source>
        <dbReference type="ARBA" id="ARBA00022490"/>
    </source>
</evidence>
<sequence length="275" mass="32174">MQHRSKQKYGQNFLNDPNLLKKIVTKASLKGKYVLEVGPGKGALTRFIIKEAKHVLAYEIDDTLKPFLNFDETNINVIYDDFLRRDLFKDFLLYFPPNVPVSLIGNLPYYITSPILFKIIQNPQIIEATIMMQKEVALRLVAIPNNKNYNALSVIIQFLFRVQKNQAVKRHMFFPQPKVDSVILKLERKQDHPSFLSLVLKQNFITFVKAAFKQKRKILLNNLSNQFSIPKETIILFFHQQQLSSQIRAEQITLEEFQKISIQWFLFLKTLSNTL</sequence>
<comment type="function">
    <text evidence="7">Specifically dimethylates two adjacent adenosines (A1518 and A1519) in the loop of a conserved hairpin near the 3'-end of 16S rRNA in the 30S particle. May play a critical role in biogenesis of 30S subunits.</text>
</comment>
<dbReference type="InterPro" id="IPR029063">
    <property type="entry name" value="SAM-dependent_MTases_sf"/>
</dbReference>
<comment type="caution">
    <text evidence="10">The sequence shown here is derived from an EMBL/GenBank/DDBJ whole genome shotgun (WGS) entry which is preliminary data.</text>
</comment>
<protein>
    <recommendedName>
        <fullName evidence="7">Ribosomal RNA small subunit methyltransferase A</fullName>
        <ecNumber evidence="7">2.1.1.182</ecNumber>
    </recommendedName>
    <alternativeName>
        <fullName evidence="7">16S rRNA (adenine(1518)-N(6)/adenine(1519)-N(6))-dimethyltransferase</fullName>
    </alternativeName>
    <alternativeName>
        <fullName evidence="7">16S rRNA dimethyladenosine transferase</fullName>
    </alternativeName>
    <alternativeName>
        <fullName evidence="7">16S rRNA dimethylase</fullName>
    </alternativeName>
    <alternativeName>
        <fullName evidence="7">S-adenosylmethionine-6-N', N'-adenosyl(rRNA) dimethyltransferase</fullName>
    </alternativeName>
</protein>
<dbReference type="AlphaFoldDB" id="A0A421NY98"/>
<dbReference type="PROSITE" id="PS01131">
    <property type="entry name" value="RRNA_A_DIMETH"/>
    <property type="match status" value="1"/>
</dbReference>
<proteinExistence type="inferred from homology"/>
<evidence type="ECO:0000256" key="3">
    <source>
        <dbReference type="ARBA" id="ARBA00022603"/>
    </source>
</evidence>
<dbReference type="GO" id="GO:0005829">
    <property type="term" value="C:cytosol"/>
    <property type="evidence" value="ECO:0007669"/>
    <property type="project" value="TreeGrafter"/>
</dbReference>
<keyword evidence="11" id="KW-1185">Reference proteome</keyword>
<dbReference type="EMBL" id="MPBG01000002">
    <property type="protein sequence ID" value="RMI88993.1"/>
    <property type="molecule type" value="Genomic_DNA"/>
</dbReference>
<dbReference type="GO" id="GO:0003723">
    <property type="term" value="F:RNA binding"/>
    <property type="evidence" value="ECO:0007669"/>
    <property type="project" value="UniProtKB-UniRule"/>
</dbReference>
<dbReference type="Pfam" id="PF00398">
    <property type="entry name" value="RrnaAD"/>
    <property type="match status" value="1"/>
</dbReference>
<feature type="binding site" evidence="7 8">
    <location>
        <position position="59"/>
    </location>
    <ligand>
        <name>S-adenosyl-L-methionine</name>
        <dbReference type="ChEBI" id="CHEBI:59789"/>
    </ligand>
</feature>
<dbReference type="HAMAP" id="MF_00607">
    <property type="entry name" value="16SrRNA_methyltr_A"/>
    <property type="match status" value="1"/>
</dbReference>
<dbReference type="InterPro" id="IPR001737">
    <property type="entry name" value="KsgA/Erm"/>
</dbReference>
<feature type="domain" description="Ribosomal RNA adenine methylase transferase N-terminal" evidence="9">
    <location>
        <begin position="19"/>
        <end position="190"/>
    </location>
</feature>
<dbReference type="SUPFAM" id="SSF53335">
    <property type="entry name" value="S-adenosyl-L-methionine-dependent methyltransferases"/>
    <property type="match status" value="1"/>
</dbReference>
<evidence type="ECO:0000256" key="8">
    <source>
        <dbReference type="PROSITE-ProRule" id="PRU01026"/>
    </source>
</evidence>
<dbReference type="OrthoDB" id="9814755at2"/>
<feature type="binding site" evidence="7 8">
    <location>
        <position position="38"/>
    </location>
    <ligand>
        <name>S-adenosyl-L-methionine</name>
        <dbReference type="ChEBI" id="CHEBI:59789"/>
    </ligand>
</feature>
<accession>A0A421NY98</accession>
<comment type="similarity">
    <text evidence="7">Belongs to the class I-like SAM-binding methyltransferase superfamily. rRNA adenine N(6)-methyltransferase family. RsmA subfamily.</text>
</comment>
<feature type="binding site" evidence="7 8">
    <location>
        <position position="81"/>
    </location>
    <ligand>
        <name>S-adenosyl-L-methionine</name>
        <dbReference type="ChEBI" id="CHEBI:59789"/>
    </ligand>
</feature>
<dbReference type="RefSeq" id="WP_122225386.1">
    <property type="nucleotide sequence ID" value="NZ_MPBG01000002.1"/>
</dbReference>
<dbReference type="NCBIfam" id="TIGR00755">
    <property type="entry name" value="ksgA"/>
    <property type="match status" value="1"/>
</dbReference>
<keyword evidence="6 7" id="KW-0694">RNA-binding</keyword>
<feature type="binding site" evidence="7 8">
    <location>
        <position position="12"/>
    </location>
    <ligand>
        <name>S-adenosyl-L-methionine</name>
        <dbReference type="ChEBI" id="CHEBI:59789"/>
    </ligand>
</feature>
<dbReference type="GO" id="GO:0052908">
    <property type="term" value="F:16S rRNA (adenine(1518)-N(6)/adenine(1519)-N(6))-dimethyltransferase activity"/>
    <property type="evidence" value="ECO:0007669"/>
    <property type="project" value="UniProtKB-EC"/>
</dbReference>
<dbReference type="Gene3D" id="1.10.8.100">
    <property type="entry name" value="Ribosomal RNA adenine dimethylase-like, domain 2"/>
    <property type="match status" value="1"/>
</dbReference>
<dbReference type="PROSITE" id="PS51689">
    <property type="entry name" value="SAM_RNA_A_N6_MT"/>
    <property type="match status" value="1"/>
</dbReference>
<evidence type="ECO:0000256" key="4">
    <source>
        <dbReference type="ARBA" id="ARBA00022679"/>
    </source>
</evidence>